<dbReference type="EMBL" id="CP017641">
    <property type="protein sequence ID" value="APZ96806.1"/>
    <property type="molecule type" value="Genomic_DNA"/>
</dbReference>
<accession>A0A1P8WRW6</accession>
<proteinExistence type="predicted"/>
<name>A0A1P8WRW6_9PLAN</name>
<keyword evidence="2" id="KW-1185">Reference proteome</keyword>
<dbReference type="RefSeq" id="WP_077027780.1">
    <property type="nucleotide sequence ID" value="NZ_CP017641.1"/>
</dbReference>
<reference evidence="1 2" key="1">
    <citation type="journal article" date="2016" name="Front. Microbiol.">
        <title>Fuerstia marisgermanicae gen. nov., sp. nov., an Unusual Member of the Phylum Planctomycetes from the German Wadden Sea.</title>
        <authorList>
            <person name="Kohn T."/>
            <person name="Heuer A."/>
            <person name="Jogler M."/>
            <person name="Vollmers J."/>
            <person name="Boedeker C."/>
            <person name="Bunk B."/>
            <person name="Rast P."/>
            <person name="Borchert D."/>
            <person name="Glockner I."/>
            <person name="Freese H.M."/>
            <person name="Klenk H.P."/>
            <person name="Overmann J."/>
            <person name="Kaster A.K."/>
            <person name="Rohde M."/>
            <person name="Wiegand S."/>
            <person name="Jogler C."/>
        </authorList>
    </citation>
    <scope>NUCLEOTIDE SEQUENCE [LARGE SCALE GENOMIC DNA]</scope>
    <source>
        <strain evidence="1 2">NH11</strain>
    </source>
</reference>
<evidence type="ECO:0000313" key="2">
    <source>
        <dbReference type="Proteomes" id="UP000187735"/>
    </source>
</evidence>
<dbReference type="AlphaFoldDB" id="A0A1P8WRW6"/>
<protein>
    <submittedName>
        <fullName evidence="1">Uncharacterized protein</fullName>
    </submittedName>
</protein>
<organism evidence="1 2">
    <name type="scientific">Fuerstiella marisgermanici</name>
    <dbReference type="NCBI Taxonomy" id="1891926"/>
    <lineage>
        <taxon>Bacteria</taxon>
        <taxon>Pseudomonadati</taxon>
        <taxon>Planctomycetota</taxon>
        <taxon>Planctomycetia</taxon>
        <taxon>Planctomycetales</taxon>
        <taxon>Planctomycetaceae</taxon>
        <taxon>Fuerstiella</taxon>
    </lineage>
</organism>
<dbReference type="Proteomes" id="UP000187735">
    <property type="component" value="Chromosome"/>
</dbReference>
<dbReference type="STRING" id="1891926.Fuma_06480"/>
<sequence>MASQTGLSDTSAEAAAVQNECYRRMTVSQRMELTRSLIRATFAQSVRAIEDAYPEMTARDRKLMLIELNYGRALAAAVRARMP</sequence>
<gene>
    <name evidence="1" type="ORF">Fuma_06480</name>
</gene>
<dbReference type="KEGG" id="fmr:Fuma_06480"/>
<evidence type="ECO:0000313" key="1">
    <source>
        <dbReference type="EMBL" id="APZ96806.1"/>
    </source>
</evidence>